<dbReference type="AlphaFoldDB" id="A0A1S8CHB1"/>
<evidence type="ECO:0000313" key="2">
    <source>
        <dbReference type="EMBL" id="OMQ21351.1"/>
    </source>
</evidence>
<protein>
    <recommendedName>
        <fullName evidence="1">UPF0306 protein BMI79_14795</fullName>
    </recommendedName>
</protein>
<comment type="caution">
    <text evidence="2">The sequence shown here is derived from an EMBL/GenBank/DDBJ whole genome shotgun (WGS) entry which is preliminary data.</text>
</comment>
<dbReference type="Gene3D" id="2.30.110.10">
    <property type="entry name" value="Electron Transport, Fmn-binding Protein, Chain A"/>
    <property type="match status" value="1"/>
</dbReference>
<proteinExistence type="inferred from homology"/>
<dbReference type="SUPFAM" id="SSF50475">
    <property type="entry name" value="FMN-binding split barrel"/>
    <property type="match status" value="1"/>
</dbReference>
<dbReference type="InterPro" id="IPR011194">
    <property type="entry name" value="UPF0306"/>
</dbReference>
<evidence type="ECO:0000313" key="3">
    <source>
        <dbReference type="Proteomes" id="UP000216021"/>
    </source>
</evidence>
<evidence type="ECO:0000256" key="1">
    <source>
        <dbReference type="HAMAP-Rule" id="MF_00764"/>
    </source>
</evidence>
<dbReference type="RefSeq" id="WP_076942988.1">
    <property type="nucleotide sequence ID" value="NZ_MOXD01000008.1"/>
</dbReference>
<sequence>MNPTEDQQHIIRFLNKQHVLTLCAGNGAEMWCANCFYVFDAERMALWLMTEPHTQHGGLMQQNSTVVGTIAPQPKSIALIKGVQYRGEIALLQGDDDRLARERYCQRFPVAKAMKAPIWQLTLQEVKMTDNTLGFGKKLHWVRPSSC</sequence>
<name>A0A1S8CHB1_9GAMM</name>
<reference evidence="2 3" key="1">
    <citation type="submission" date="2016-11" db="EMBL/GenBank/DDBJ databases">
        <title>Rahnella oryzae sp. nov., isolated from rice root.</title>
        <authorList>
            <person name="Zhang X.-X."/>
            <person name="Zhang J."/>
        </authorList>
    </citation>
    <scope>NUCLEOTIDE SEQUENCE [LARGE SCALE GENOMIC DNA]</scope>
    <source>
        <strain evidence="2 3">J11-6</strain>
    </source>
</reference>
<gene>
    <name evidence="2" type="ORF">BMI79_14795</name>
</gene>
<dbReference type="InterPro" id="IPR012349">
    <property type="entry name" value="Split_barrel_FMN-bd"/>
</dbReference>
<organism evidence="2 3">
    <name type="scientific">Serratia oryzae</name>
    <dbReference type="NCBI Taxonomy" id="2034155"/>
    <lineage>
        <taxon>Bacteria</taxon>
        <taxon>Pseudomonadati</taxon>
        <taxon>Pseudomonadota</taxon>
        <taxon>Gammaproteobacteria</taxon>
        <taxon>Enterobacterales</taxon>
        <taxon>Yersiniaceae</taxon>
        <taxon>Serratia</taxon>
    </lineage>
</organism>
<keyword evidence="3" id="KW-1185">Reference proteome</keyword>
<dbReference type="Proteomes" id="UP000216021">
    <property type="component" value="Unassembled WGS sequence"/>
</dbReference>
<dbReference type="NCBIfam" id="NF002900">
    <property type="entry name" value="PRK03467.1"/>
    <property type="match status" value="1"/>
</dbReference>
<dbReference type="STRING" id="2034155.BMI79_14795"/>
<dbReference type="PIRSF" id="PIRSF009554">
    <property type="entry name" value="UCP009554"/>
    <property type="match status" value="1"/>
</dbReference>
<dbReference type="EMBL" id="MOXD01000008">
    <property type="protein sequence ID" value="OMQ21351.1"/>
    <property type="molecule type" value="Genomic_DNA"/>
</dbReference>
<dbReference type="OrthoDB" id="8447155at2"/>
<accession>A0A1S8CHB1</accession>
<dbReference type="HAMAP" id="MF_00764">
    <property type="entry name" value="UPF0306"/>
    <property type="match status" value="1"/>
</dbReference>
<comment type="similarity">
    <text evidence="1">Belongs to the UPF0306 family.</text>
</comment>